<dbReference type="AlphaFoldDB" id="A0A444UUM9"/>
<evidence type="ECO:0000313" key="3">
    <source>
        <dbReference type="Proteomes" id="UP000289886"/>
    </source>
</evidence>
<keyword evidence="3" id="KW-1185">Reference proteome</keyword>
<organism evidence="2 3">
    <name type="scientific">Acipenser ruthenus</name>
    <name type="common">Sterlet sturgeon</name>
    <dbReference type="NCBI Taxonomy" id="7906"/>
    <lineage>
        <taxon>Eukaryota</taxon>
        <taxon>Metazoa</taxon>
        <taxon>Chordata</taxon>
        <taxon>Craniata</taxon>
        <taxon>Vertebrata</taxon>
        <taxon>Euteleostomi</taxon>
        <taxon>Actinopterygii</taxon>
        <taxon>Chondrostei</taxon>
        <taxon>Acipenseriformes</taxon>
        <taxon>Acipenseridae</taxon>
        <taxon>Acipenser</taxon>
    </lineage>
</organism>
<accession>A0A444UUM9</accession>
<sequence length="602" mass="65970">MRACRQSVSQLWYDSVQTVSQLWYESVQTVSQSALVRERADSQSVSSGTRACRQSVSQLWYESVQTVSQSALVRERADSQLWYETGQTQRVEAGPTRLEFGPLAFRPGRAASAENTQHTWSSLPVQRTRGTPGHRSLCTEGSQCREHAAHLVIAPCAENTGHTWSSLPVHRGQPVQRTRGTPGHRSLCREHGAHLVIAPCAQRAASAENTRHTWSSLPVQRTRGTHGHRSLCREHGAHLVIAPCAQRAASAENTRHTWSSLPVHRGQPVQRTRGTPGHRSLCTEGSQCREHAAHLVIAPCAQRAASAENTRHTWSSLPVHRGQPVQRTRGTPGHRSLCTEGSQCREHAAHLVIAPCAQRAASAENTRHTWSSLPVHRGQPVQRTRGTPGHRSLCTEGSQCREHAAHLVIAPCAQRAASAENTRHTWASLPVHRGQPVQRTRGTPGHRSLCTEGSQCREHAAHLVIAPCAQRAASAENTRHTWSSLPVHRGQPVQRTRGTPGHRSLCTEGSQCREHAAHLVIAPCAQRAASAENTRHTWSSLPVHRGQPVQRTRGTPGHRSLCTEGSQCREHAAHLVNAPCAQRAASAENMQHTCENTAFKSS</sequence>
<dbReference type="Proteomes" id="UP000289886">
    <property type="component" value="Unassembled WGS sequence"/>
</dbReference>
<feature type="compositionally biased region" description="Polar residues" evidence="1">
    <location>
        <begin position="113"/>
        <end position="129"/>
    </location>
</feature>
<evidence type="ECO:0000256" key="1">
    <source>
        <dbReference type="SAM" id="MobiDB-lite"/>
    </source>
</evidence>
<proteinExistence type="predicted"/>
<protein>
    <submittedName>
        <fullName evidence="2">Uncharacterized protein</fullName>
    </submittedName>
</protein>
<feature type="region of interest" description="Disordered" evidence="1">
    <location>
        <begin position="113"/>
        <end position="134"/>
    </location>
</feature>
<dbReference type="EMBL" id="SCEB01007574">
    <property type="protein sequence ID" value="RXM91859.1"/>
    <property type="molecule type" value="Genomic_DNA"/>
</dbReference>
<comment type="caution">
    <text evidence="2">The sequence shown here is derived from an EMBL/GenBank/DDBJ whole genome shotgun (WGS) entry which is preliminary data.</text>
</comment>
<name>A0A444UUM9_ACIRT</name>
<evidence type="ECO:0000313" key="2">
    <source>
        <dbReference type="EMBL" id="RXM91859.1"/>
    </source>
</evidence>
<gene>
    <name evidence="2" type="ORF">EOD39_20743</name>
</gene>
<reference evidence="2 3" key="1">
    <citation type="submission" date="2019-01" db="EMBL/GenBank/DDBJ databases">
        <title>Draft Genome and Complete Hox-Cluster Characterization of the Sterlet Sturgeon (Acipenser ruthenus).</title>
        <authorList>
            <person name="Wei Q."/>
        </authorList>
    </citation>
    <scope>NUCLEOTIDE SEQUENCE [LARGE SCALE GENOMIC DNA]</scope>
    <source>
        <strain evidence="2">WHYD16114868_AA</strain>
        <tissue evidence="2">Blood</tissue>
    </source>
</reference>